<gene>
    <name evidence="10" type="ORF">C6V80_03055</name>
    <name evidence="11" type="ORF">EDC58_0815</name>
</gene>
<evidence type="ECO:0000259" key="9">
    <source>
        <dbReference type="Pfam" id="PF01163"/>
    </source>
</evidence>
<dbReference type="EC" id="2.7.11.1" evidence="1"/>
<dbReference type="GO" id="GO:0005524">
    <property type="term" value="F:ATP binding"/>
    <property type="evidence" value="ECO:0007669"/>
    <property type="project" value="UniProtKB-KW"/>
</dbReference>
<evidence type="ECO:0000256" key="5">
    <source>
        <dbReference type="ARBA" id="ARBA00022777"/>
    </source>
</evidence>
<keyword evidence="6" id="KW-0067">ATP-binding</keyword>
<dbReference type="AlphaFoldDB" id="A0AAJ4RC78"/>
<keyword evidence="2 11" id="KW-0723">Serine/threonine-protein kinase</keyword>
<dbReference type="InterPro" id="IPR018934">
    <property type="entry name" value="RIO_dom"/>
</dbReference>
<evidence type="ECO:0000256" key="7">
    <source>
        <dbReference type="ARBA" id="ARBA00047899"/>
    </source>
</evidence>
<dbReference type="Pfam" id="PF01163">
    <property type="entry name" value="RIO1"/>
    <property type="match status" value="1"/>
</dbReference>
<comment type="catalytic activity">
    <reaction evidence="8">
        <text>L-seryl-[protein] + ATP = O-phospho-L-seryl-[protein] + ADP + H(+)</text>
        <dbReference type="Rhea" id="RHEA:17989"/>
        <dbReference type="Rhea" id="RHEA-COMP:9863"/>
        <dbReference type="Rhea" id="RHEA-COMP:11604"/>
        <dbReference type="ChEBI" id="CHEBI:15378"/>
        <dbReference type="ChEBI" id="CHEBI:29999"/>
        <dbReference type="ChEBI" id="CHEBI:30616"/>
        <dbReference type="ChEBI" id="CHEBI:83421"/>
        <dbReference type="ChEBI" id="CHEBI:456216"/>
        <dbReference type="EC" id="2.7.11.1"/>
    </reaction>
</comment>
<feature type="domain" description="RIO-type" evidence="9">
    <location>
        <begin position="38"/>
        <end position="136"/>
    </location>
</feature>
<evidence type="ECO:0000256" key="4">
    <source>
        <dbReference type="ARBA" id="ARBA00022741"/>
    </source>
</evidence>
<evidence type="ECO:0000313" key="11">
    <source>
        <dbReference type="EMBL" id="ROR39840.1"/>
    </source>
</evidence>
<evidence type="ECO:0000313" key="13">
    <source>
        <dbReference type="Proteomes" id="UP000298805"/>
    </source>
</evidence>
<reference evidence="11 12" key="2">
    <citation type="submission" date="2018-11" db="EMBL/GenBank/DDBJ databases">
        <title>Genomic Encyclopedia of Type Strains, Phase IV (KMG-IV): sequencing the most valuable type-strain genomes for metagenomic binning, comparative biology and taxonomic classification.</title>
        <authorList>
            <person name="Goeker M."/>
        </authorList>
    </citation>
    <scope>NUCLEOTIDE SEQUENCE [LARGE SCALE GENOMIC DNA]</scope>
    <source>
        <strain evidence="11 12">DSM 27783</strain>
    </source>
</reference>
<evidence type="ECO:0000256" key="1">
    <source>
        <dbReference type="ARBA" id="ARBA00012513"/>
    </source>
</evidence>
<evidence type="ECO:0000313" key="12">
    <source>
        <dbReference type="Proteomes" id="UP000272781"/>
    </source>
</evidence>
<dbReference type="Gene3D" id="1.10.510.10">
    <property type="entry name" value="Transferase(Phosphotransferase) domain 1"/>
    <property type="match status" value="1"/>
</dbReference>
<keyword evidence="4" id="KW-0547">Nucleotide-binding</keyword>
<reference evidence="13" key="1">
    <citation type="submission" date="2018-03" db="EMBL/GenBank/DDBJ databases">
        <title>A comparative analysis of the Nautiliaceae.</title>
        <authorList>
            <person name="Grosche A."/>
            <person name="Smedile F."/>
            <person name="Vetriani C."/>
        </authorList>
    </citation>
    <scope>NUCLEOTIDE SEQUENCE [LARGE SCALE GENOMIC DNA]</scope>
    <source>
        <strain evidence="13">TB6</strain>
    </source>
</reference>
<dbReference type="Proteomes" id="UP000298805">
    <property type="component" value="Chromosome"/>
</dbReference>
<evidence type="ECO:0000256" key="6">
    <source>
        <dbReference type="ARBA" id="ARBA00022840"/>
    </source>
</evidence>
<keyword evidence="3" id="KW-0808">Transferase</keyword>
<dbReference type="EMBL" id="CP027432">
    <property type="protein sequence ID" value="QCI27974.1"/>
    <property type="molecule type" value="Genomic_DNA"/>
</dbReference>
<dbReference type="RefSeq" id="WP_123352232.1">
    <property type="nucleotide sequence ID" value="NZ_CP027432.2"/>
</dbReference>
<dbReference type="InterPro" id="IPR011009">
    <property type="entry name" value="Kinase-like_dom_sf"/>
</dbReference>
<organism evidence="11 12">
    <name type="scientific">Caminibacter pacificus</name>
    <dbReference type="NCBI Taxonomy" id="1424653"/>
    <lineage>
        <taxon>Bacteria</taxon>
        <taxon>Pseudomonadati</taxon>
        <taxon>Campylobacterota</taxon>
        <taxon>Epsilonproteobacteria</taxon>
        <taxon>Nautiliales</taxon>
        <taxon>Nautiliaceae</taxon>
        <taxon>Caminibacter</taxon>
    </lineage>
</organism>
<sequence length="186" mass="22076">MRYDVIEKIGEGNRGEVYKVRLENGVFAALKWSKSYEIDKEWEILNYLKGTFAPKPIFRGKKYLVMELIEGKPLKELIGKKEYYETIKEALKGAYELDRLGVFHKQLGRYYHIIKTEDSVKFLDFERAVFSENPRNFLQIIGYYLHRDSNFDKKDLNYLISLYKENPKKSLEIITKVLDEVIDKTI</sequence>
<dbReference type="Proteomes" id="UP000272781">
    <property type="component" value="Unassembled WGS sequence"/>
</dbReference>
<name>A0AAJ4RC78_9BACT</name>
<evidence type="ECO:0000256" key="3">
    <source>
        <dbReference type="ARBA" id="ARBA00022679"/>
    </source>
</evidence>
<protein>
    <recommendedName>
        <fullName evidence="1">non-specific serine/threonine protein kinase</fullName>
        <ecNumber evidence="1">2.7.11.1</ecNumber>
    </recommendedName>
</protein>
<accession>A0AAJ4RC78</accession>
<keyword evidence="5 11" id="KW-0418">Kinase</keyword>
<comment type="catalytic activity">
    <reaction evidence="7">
        <text>L-threonyl-[protein] + ATP = O-phospho-L-threonyl-[protein] + ADP + H(+)</text>
        <dbReference type="Rhea" id="RHEA:46608"/>
        <dbReference type="Rhea" id="RHEA-COMP:11060"/>
        <dbReference type="Rhea" id="RHEA-COMP:11605"/>
        <dbReference type="ChEBI" id="CHEBI:15378"/>
        <dbReference type="ChEBI" id="CHEBI:30013"/>
        <dbReference type="ChEBI" id="CHEBI:30616"/>
        <dbReference type="ChEBI" id="CHEBI:61977"/>
        <dbReference type="ChEBI" id="CHEBI:456216"/>
        <dbReference type="EC" id="2.7.11.1"/>
    </reaction>
</comment>
<evidence type="ECO:0000256" key="2">
    <source>
        <dbReference type="ARBA" id="ARBA00022527"/>
    </source>
</evidence>
<dbReference type="GO" id="GO:0004674">
    <property type="term" value="F:protein serine/threonine kinase activity"/>
    <property type="evidence" value="ECO:0007669"/>
    <property type="project" value="UniProtKB-KW"/>
</dbReference>
<dbReference type="EMBL" id="RJVK01000002">
    <property type="protein sequence ID" value="ROR39840.1"/>
    <property type="molecule type" value="Genomic_DNA"/>
</dbReference>
<reference evidence="10" key="3">
    <citation type="submission" date="2019-06" db="EMBL/GenBank/DDBJ databases">
        <title>A comparative analysis of the Nautiliaceae.</title>
        <authorList>
            <person name="Grosche A."/>
            <person name="Smedile F."/>
            <person name="Vetriani C."/>
        </authorList>
    </citation>
    <scope>NUCLEOTIDE SEQUENCE</scope>
    <source>
        <strain evidence="10">TB6</strain>
    </source>
</reference>
<proteinExistence type="predicted"/>
<dbReference type="SUPFAM" id="SSF56112">
    <property type="entry name" value="Protein kinase-like (PK-like)"/>
    <property type="match status" value="1"/>
</dbReference>
<evidence type="ECO:0000256" key="8">
    <source>
        <dbReference type="ARBA" id="ARBA00048679"/>
    </source>
</evidence>
<keyword evidence="13" id="KW-1185">Reference proteome</keyword>
<evidence type="ECO:0000313" key="10">
    <source>
        <dbReference type="EMBL" id="QCI27974.1"/>
    </source>
</evidence>